<dbReference type="EMBL" id="FMHW01000003">
    <property type="protein sequence ID" value="SCL43219.1"/>
    <property type="molecule type" value="Genomic_DNA"/>
</dbReference>
<accession>A0A1C6TN86</accession>
<evidence type="ECO:0000259" key="1">
    <source>
        <dbReference type="PROSITE" id="PS50943"/>
    </source>
</evidence>
<dbReference type="GO" id="GO:0003677">
    <property type="term" value="F:DNA binding"/>
    <property type="evidence" value="ECO:0007669"/>
    <property type="project" value="InterPro"/>
</dbReference>
<keyword evidence="3" id="KW-1185">Reference proteome</keyword>
<dbReference type="OrthoDB" id="3402715at2"/>
<gene>
    <name evidence="2" type="ORF">GA0074692_6771</name>
</gene>
<protein>
    <submittedName>
        <fullName evidence="2">Helix-turn-helix</fullName>
    </submittedName>
</protein>
<dbReference type="CDD" id="cd00093">
    <property type="entry name" value="HTH_XRE"/>
    <property type="match status" value="1"/>
</dbReference>
<proteinExistence type="predicted"/>
<dbReference type="Proteomes" id="UP000198959">
    <property type="component" value="Unassembled WGS sequence"/>
</dbReference>
<evidence type="ECO:0000313" key="2">
    <source>
        <dbReference type="EMBL" id="SCL43219.1"/>
    </source>
</evidence>
<dbReference type="Gene3D" id="1.10.260.40">
    <property type="entry name" value="lambda repressor-like DNA-binding domains"/>
    <property type="match status" value="1"/>
</dbReference>
<dbReference type="AlphaFoldDB" id="A0A1C6TN86"/>
<organism evidence="2 3">
    <name type="scientific">Micromonospora pallida</name>
    <dbReference type="NCBI Taxonomy" id="145854"/>
    <lineage>
        <taxon>Bacteria</taxon>
        <taxon>Bacillati</taxon>
        <taxon>Actinomycetota</taxon>
        <taxon>Actinomycetes</taxon>
        <taxon>Micromonosporales</taxon>
        <taxon>Micromonosporaceae</taxon>
        <taxon>Micromonospora</taxon>
    </lineage>
</organism>
<evidence type="ECO:0000313" key="3">
    <source>
        <dbReference type="Proteomes" id="UP000198959"/>
    </source>
</evidence>
<dbReference type="PROSITE" id="PS50943">
    <property type="entry name" value="HTH_CROC1"/>
    <property type="match status" value="1"/>
</dbReference>
<dbReference type="SUPFAM" id="SSF47413">
    <property type="entry name" value="lambda repressor-like DNA-binding domains"/>
    <property type="match status" value="1"/>
</dbReference>
<dbReference type="RefSeq" id="WP_091654672.1">
    <property type="nucleotide sequence ID" value="NZ_FMHW01000003.1"/>
</dbReference>
<sequence>MTQPATLTEVVLGEIRAEMGRQKMTGRAVAEAMGVTHVYVSRRLSGTVPLTLADLDRIAVALSVPVTDLFPRQMASAA</sequence>
<dbReference type="InterPro" id="IPR010982">
    <property type="entry name" value="Lambda_DNA-bd_dom_sf"/>
</dbReference>
<reference evidence="3" key="1">
    <citation type="submission" date="2016-06" db="EMBL/GenBank/DDBJ databases">
        <authorList>
            <person name="Varghese N."/>
            <person name="Submissions Spin"/>
        </authorList>
    </citation>
    <scope>NUCLEOTIDE SEQUENCE [LARGE SCALE GENOMIC DNA]</scope>
    <source>
        <strain evidence="3">DSM 43817</strain>
    </source>
</reference>
<name>A0A1C6TN86_9ACTN</name>
<dbReference type="InterPro" id="IPR001387">
    <property type="entry name" value="Cro/C1-type_HTH"/>
</dbReference>
<dbReference type="SMART" id="SM00530">
    <property type="entry name" value="HTH_XRE"/>
    <property type="match status" value="1"/>
</dbReference>
<feature type="domain" description="HTH cro/C1-type" evidence="1">
    <location>
        <begin position="15"/>
        <end position="69"/>
    </location>
</feature>
<dbReference type="Pfam" id="PF01381">
    <property type="entry name" value="HTH_3"/>
    <property type="match status" value="1"/>
</dbReference>